<dbReference type="InterPro" id="IPR029030">
    <property type="entry name" value="Caspase-like_dom_sf"/>
</dbReference>
<dbReference type="GO" id="GO:0043525">
    <property type="term" value="P:positive regulation of neuron apoptotic process"/>
    <property type="evidence" value="ECO:0007669"/>
    <property type="project" value="TreeGrafter"/>
</dbReference>
<name>A0A0M4EFJ7_DROBS</name>
<dbReference type="GO" id="GO:0006508">
    <property type="term" value="P:proteolysis"/>
    <property type="evidence" value="ECO:0007669"/>
    <property type="project" value="InterPro"/>
</dbReference>
<evidence type="ECO:0000256" key="2">
    <source>
        <dbReference type="SAM" id="MobiDB-lite"/>
    </source>
</evidence>
<dbReference type="EMBL" id="CP012524">
    <property type="protein sequence ID" value="ALC42138.1"/>
    <property type="molecule type" value="Genomic_DNA"/>
</dbReference>
<evidence type="ECO:0000259" key="3">
    <source>
        <dbReference type="PROSITE" id="PS50208"/>
    </source>
</evidence>
<dbReference type="InterPro" id="IPR002398">
    <property type="entry name" value="Pept_C14"/>
</dbReference>
<evidence type="ECO:0000256" key="1">
    <source>
        <dbReference type="ARBA" id="ARBA00010134"/>
    </source>
</evidence>
<dbReference type="SMART" id="SM00115">
    <property type="entry name" value="CASc"/>
    <property type="match status" value="1"/>
</dbReference>
<dbReference type="AlphaFoldDB" id="A0A0M4EFJ7"/>
<reference evidence="4 5" key="1">
    <citation type="submission" date="2015-08" db="EMBL/GenBank/DDBJ databases">
        <title>Ancestral chromatin configuration constrains chromatin evolution on differentiating sex chromosomes in Drosophila.</title>
        <authorList>
            <person name="Zhou Q."/>
            <person name="Bachtrog D."/>
        </authorList>
    </citation>
    <scope>NUCLEOTIDE SEQUENCE [LARGE SCALE GENOMIC DNA]</scope>
    <source>
        <tissue evidence="4">Whole larvae</tissue>
    </source>
</reference>
<dbReference type="InterPro" id="IPR011600">
    <property type="entry name" value="Pept_C14_caspase"/>
</dbReference>
<proteinExistence type="inferred from homology"/>
<feature type="region of interest" description="Disordered" evidence="2">
    <location>
        <begin position="279"/>
        <end position="299"/>
    </location>
</feature>
<feature type="compositionally biased region" description="Polar residues" evidence="2">
    <location>
        <begin position="105"/>
        <end position="148"/>
    </location>
</feature>
<dbReference type="Pfam" id="PF00656">
    <property type="entry name" value="Peptidase_C14"/>
    <property type="match status" value="1"/>
</dbReference>
<feature type="compositionally biased region" description="Polar residues" evidence="2">
    <location>
        <begin position="286"/>
        <end position="299"/>
    </location>
</feature>
<dbReference type="PANTHER" id="PTHR10454">
    <property type="entry name" value="CASPASE"/>
    <property type="match status" value="1"/>
</dbReference>
<sequence>MGWFSKKKQTDDCGGGDAHRALALQDPRTRVNTTSAATETTNTAVQNSTIFDSNKQTVTFMSTRQTVTHTQQARVTEMITRRTPSQAELEELLSQLPMNGGNRASLTGVSMRSTPTVQTNAEAKRSSTVIKTEQTTVSQKHGRSVTQHVETKRVVLSPGQSKFKYTTTTSSKPTAGSASSAASNKDKTYVSPYANKPLSIGYVSPYTTKTSSSSSSSSSAGVGGTSTIYAKPQVSSTVLAKPSVSSSVLTKPQVSSANSVKPVAKLTIPKAFVSLNPSTGAVPKRASNSTDAQGRNGLTNITPVSSVSTKTLKNLKKLKPALVYIFNHEKFDNQNEFRDGSANDVKSLKSSFQALRCSVQIIPNATLSVVKSTVRQLEVKNFAEYSALVLVILSHGQRYDTIAAKDGEYRLDDDLIFPIVRNRTLLDKPKILFVQACKGSREMGQFKTDAAQPHGSPSEILKCYSTYEGYVSYRLDDGTPFIQTLCEALKNKPRTDIETIMTDVRRTVKQITKDSQIPSVTSTLTQKYTFGDYL</sequence>
<dbReference type="InterPro" id="IPR001309">
    <property type="entry name" value="Pept_C14_p20"/>
</dbReference>
<gene>
    <name evidence="4" type="ORF">Dbus_chr2Rg1717</name>
</gene>
<dbReference type="PANTHER" id="PTHR10454:SF232">
    <property type="entry name" value="AT03047P-RELATED"/>
    <property type="match status" value="1"/>
</dbReference>
<evidence type="ECO:0000313" key="5">
    <source>
        <dbReference type="Proteomes" id="UP000494163"/>
    </source>
</evidence>
<dbReference type="PROSITE" id="PS50208">
    <property type="entry name" value="CASPASE_P20"/>
    <property type="match status" value="1"/>
</dbReference>
<dbReference type="GO" id="GO:0006915">
    <property type="term" value="P:apoptotic process"/>
    <property type="evidence" value="ECO:0007669"/>
    <property type="project" value="TreeGrafter"/>
</dbReference>
<dbReference type="OrthoDB" id="6114029at2759"/>
<comment type="similarity">
    <text evidence="1">Belongs to the peptidase C14A family.</text>
</comment>
<dbReference type="SUPFAM" id="SSF52129">
    <property type="entry name" value="Caspase-like"/>
    <property type="match status" value="1"/>
</dbReference>
<feature type="region of interest" description="Disordered" evidence="2">
    <location>
        <begin position="1"/>
        <end position="37"/>
    </location>
</feature>
<dbReference type="GO" id="GO:0004197">
    <property type="term" value="F:cysteine-type endopeptidase activity"/>
    <property type="evidence" value="ECO:0007669"/>
    <property type="project" value="InterPro"/>
</dbReference>
<dbReference type="PRINTS" id="PR00376">
    <property type="entry name" value="IL1BCENZYME"/>
</dbReference>
<dbReference type="STRING" id="30019.A0A0M4EFJ7"/>
<dbReference type="Proteomes" id="UP000494163">
    <property type="component" value="Chromosome 2R"/>
</dbReference>
<dbReference type="OMA" id="FMSTRQT"/>
<feature type="domain" description="Caspase family p20" evidence="3">
    <location>
        <begin position="319"/>
        <end position="441"/>
    </location>
</feature>
<dbReference type="GO" id="GO:0005737">
    <property type="term" value="C:cytoplasm"/>
    <property type="evidence" value="ECO:0007669"/>
    <property type="project" value="TreeGrafter"/>
</dbReference>
<evidence type="ECO:0000313" key="4">
    <source>
        <dbReference type="EMBL" id="ALC42138.1"/>
    </source>
</evidence>
<feature type="compositionally biased region" description="Low complexity" evidence="2">
    <location>
        <begin position="161"/>
        <end position="183"/>
    </location>
</feature>
<protein>
    <submittedName>
        <fullName evidence="4">Dream</fullName>
    </submittedName>
</protein>
<dbReference type="InterPro" id="IPR015917">
    <property type="entry name" value="Pept_C14A"/>
</dbReference>
<accession>A0A0M4EFJ7</accession>
<organism evidence="4 5">
    <name type="scientific">Drosophila busckii</name>
    <name type="common">Fruit fly</name>
    <dbReference type="NCBI Taxonomy" id="30019"/>
    <lineage>
        <taxon>Eukaryota</taxon>
        <taxon>Metazoa</taxon>
        <taxon>Ecdysozoa</taxon>
        <taxon>Arthropoda</taxon>
        <taxon>Hexapoda</taxon>
        <taxon>Insecta</taxon>
        <taxon>Pterygota</taxon>
        <taxon>Neoptera</taxon>
        <taxon>Endopterygota</taxon>
        <taxon>Diptera</taxon>
        <taxon>Brachycera</taxon>
        <taxon>Muscomorpha</taxon>
        <taxon>Ephydroidea</taxon>
        <taxon>Drosophilidae</taxon>
        <taxon>Drosophila</taxon>
    </lineage>
</organism>
<keyword evidence="5" id="KW-1185">Reference proteome</keyword>
<dbReference type="Gene3D" id="3.40.50.1460">
    <property type="match status" value="1"/>
</dbReference>
<feature type="region of interest" description="Disordered" evidence="2">
    <location>
        <begin position="105"/>
        <end position="190"/>
    </location>
</feature>